<gene>
    <name evidence="4" type="ORF">B4U79_13579</name>
    <name evidence="3" type="ORF">B4U79_15421</name>
</gene>
<dbReference type="InterPro" id="IPR036390">
    <property type="entry name" value="WH_DNA-bd_sf"/>
</dbReference>
<dbReference type="SUPFAM" id="SSF46785">
    <property type="entry name" value="Winged helix' DNA-binding domain"/>
    <property type="match status" value="1"/>
</dbReference>
<evidence type="ECO:0000313" key="4">
    <source>
        <dbReference type="EMBL" id="RWS14780.1"/>
    </source>
</evidence>
<proteinExistence type="predicted"/>
<dbReference type="AlphaFoldDB" id="A0A3S3Q6C5"/>
<reference evidence="3 5" key="1">
    <citation type="journal article" date="2018" name="Gigascience">
        <title>Genomes of trombidid mites reveal novel predicted allergens and laterally-transferred genes associated with secondary metabolism.</title>
        <authorList>
            <person name="Dong X."/>
            <person name="Chaisiri K."/>
            <person name="Xia D."/>
            <person name="Armstrong S.D."/>
            <person name="Fang Y."/>
            <person name="Donnelly M.J."/>
            <person name="Kadowaki T."/>
            <person name="McGarry J.W."/>
            <person name="Darby A.C."/>
            <person name="Makepeace B.L."/>
        </authorList>
    </citation>
    <scope>NUCLEOTIDE SEQUENCE [LARGE SCALE GENOMIC DNA]</scope>
    <source>
        <strain evidence="3">UoL-WK</strain>
    </source>
</reference>
<evidence type="ECO:0000259" key="2">
    <source>
        <dbReference type="PROSITE" id="PS51526"/>
    </source>
</evidence>
<accession>A0A3S3Q6C5</accession>
<protein>
    <submittedName>
        <fullName evidence="3">DNA-binding protein RFX6-like protein</fullName>
    </submittedName>
</protein>
<comment type="caution">
    <text evidence="3">The sequence shown here is derived from an EMBL/GenBank/DDBJ whole genome shotgun (WGS) entry which is preliminary data.</text>
</comment>
<sequence>MNSKCSSRKSQQTEDTLNWLQVNYEFSEGICLPRCLLYQHYQDYCRSKGQTPIGAAAFGKLVRKKFREITTRRLGTRGKSKYHYYGLGIQKSSVYYLDSYESNNFVRYKGLSVKNKRSARSKKCRHTSNAENALQKAKQLLKKFPKIGEIVIPLNVSYKKLDTFLVMYKTHCNQLLDTIFCSQFDDVSSYLNNFWTGIPSHLECLLQKDFIAKVIECCDFVFYEALLTGLSPTSSIDSFDENLEKLEKIAVKLMPWTNHAISHIPKNIFDAKINAHNNLGSYPGQIVISLYDLSLT</sequence>
<feature type="domain" description="RFX-type winged-helix" evidence="2">
    <location>
        <begin position="16"/>
        <end position="115"/>
    </location>
</feature>
<evidence type="ECO:0000313" key="3">
    <source>
        <dbReference type="EMBL" id="RWS14776.1"/>
    </source>
</evidence>
<reference evidence="3" key="2">
    <citation type="submission" date="2018-11" db="EMBL/GenBank/DDBJ databases">
        <title>Trombidioid mite genomics.</title>
        <authorList>
            <person name="Dong X."/>
        </authorList>
    </citation>
    <scope>NUCLEOTIDE SEQUENCE</scope>
    <source>
        <strain evidence="3">UoL-WK</strain>
    </source>
</reference>
<dbReference type="Gene3D" id="1.10.10.10">
    <property type="entry name" value="Winged helix-like DNA-binding domain superfamily/Winged helix DNA-binding domain"/>
    <property type="match status" value="1"/>
</dbReference>
<evidence type="ECO:0000256" key="1">
    <source>
        <dbReference type="ARBA" id="ARBA00023125"/>
    </source>
</evidence>
<dbReference type="PROSITE" id="PS51526">
    <property type="entry name" value="RFX_DBD"/>
    <property type="match status" value="1"/>
</dbReference>
<dbReference type="InterPro" id="IPR003150">
    <property type="entry name" value="DNA-bd_RFX"/>
</dbReference>
<dbReference type="Proteomes" id="UP000285301">
    <property type="component" value="Unassembled WGS sequence"/>
</dbReference>
<dbReference type="GO" id="GO:0000978">
    <property type="term" value="F:RNA polymerase II cis-regulatory region sequence-specific DNA binding"/>
    <property type="evidence" value="ECO:0007669"/>
    <property type="project" value="TreeGrafter"/>
</dbReference>
<dbReference type="Pfam" id="PF25340">
    <property type="entry name" value="BCD_RFX"/>
    <property type="match status" value="1"/>
</dbReference>
<dbReference type="InterPro" id="IPR039779">
    <property type="entry name" value="RFX-like"/>
</dbReference>
<keyword evidence="1 3" id="KW-0238">DNA-binding</keyword>
<dbReference type="InterPro" id="IPR036388">
    <property type="entry name" value="WH-like_DNA-bd_sf"/>
</dbReference>
<dbReference type="InterPro" id="IPR057321">
    <property type="entry name" value="RFX1-4/6/8-like_BCD"/>
</dbReference>
<keyword evidence="5" id="KW-1185">Reference proteome</keyword>
<dbReference type="EMBL" id="NCKU01000621">
    <property type="protein sequence ID" value="RWS14780.1"/>
    <property type="molecule type" value="Genomic_DNA"/>
</dbReference>
<dbReference type="OrthoDB" id="10056949at2759"/>
<dbReference type="EMBL" id="NCKU01000622">
    <property type="protein sequence ID" value="RWS14776.1"/>
    <property type="molecule type" value="Genomic_DNA"/>
</dbReference>
<dbReference type="PANTHER" id="PTHR12619:SF32">
    <property type="entry name" value="RFX-TYPE WINGED-HELIX DOMAIN-CONTAINING PROTEIN"/>
    <property type="match status" value="1"/>
</dbReference>
<dbReference type="GO" id="GO:0000981">
    <property type="term" value="F:DNA-binding transcription factor activity, RNA polymerase II-specific"/>
    <property type="evidence" value="ECO:0007669"/>
    <property type="project" value="TreeGrafter"/>
</dbReference>
<dbReference type="FunFam" id="1.10.10.10:FF:000422">
    <property type="entry name" value="DNA-binding protein RFX7"/>
    <property type="match status" value="1"/>
</dbReference>
<evidence type="ECO:0000313" key="5">
    <source>
        <dbReference type="Proteomes" id="UP000285301"/>
    </source>
</evidence>
<dbReference type="STRING" id="1965070.A0A3S3Q6C5"/>
<dbReference type="PANTHER" id="PTHR12619">
    <property type="entry name" value="RFX TRANSCRIPTION FACTOR FAMILY"/>
    <property type="match status" value="1"/>
</dbReference>
<name>A0A3S3Q6C5_9ACAR</name>
<dbReference type="Pfam" id="PF02257">
    <property type="entry name" value="RFX_DNA_binding"/>
    <property type="match status" value="1"/>
</dbReference>
<organism evidence="3 5">
    <name type="scientific">Dinothrombium tinctorium</name>
    <dbReference type="NCBI Taxonomy" id="1965070"/>
    <lineage>
        <taxon>Eukaryota</taxon>
        <taxon>Metazoa</taxon>
        <taxon>Ecdysozoa</taxon>
        <taxon>Arthropoda</taxon>
        <taxon>Chelicerata</taxon>
        <taxon>Arachnida</taxon>
        <taxon>Acari</taxon>
        <taxon>Acariformes</taxon>
        <taxon>Trombidiformes</taxon>
        <taxon>Prostigmata</taxon>
        <taxon>Anystina</taxon>
        <taxon>Parasitengona</taxon>
        <taxon>Trombidioidea</taxon>
        <taxon>Trombidiidae</taxon>
        <taxon>Dinothrombium</taxon>
    </lineage>
</organism>